<gene>
    <name evidence="1" type="ORF">AEK19_MT1120</name>
</gene>
<proteinExistence type="predicted"/>
<keyword evidence="1" id="KW-0496">Mitochondrion</keyword>
<evidence type="ECO:0000313" key="1">
    <source>
        <dbReference type="EMBL" id="ART31337.1"/>
    </source>
</evidence>
<geneLocation type="mitochondrion" evidence="1"/>
<protein>
    <submittedName>
        <fullName evidence="1">Uncharacterized protein</fullName>
    </submittedName>
</protein>
<accession>A0A1Y0B1S3</accession>
<sequence length="49" mass="5731">MSGRIDYLISGRIPMLMSVSSSSINSRYHLYEDLVELRNLYLEYLCSLK</sequence>
<reference evidence="1" key="1">
    <citation type="submission" date="2017-03" db="EMBL/GenBank/DDBJ databases">
        <title>The mitochondrial genome of the carnivorous plant Utricularia reniformis (Lentibulariaceae): structure, comparative analysis and evolutionary landmarks.</title>
        <authorList>
            <person name="Silva S.R."/>
            <person name="Alvarenga D.O."/>
            <person name="Michael T.P."/>
            <person name="Miranda V.F.O."/>
            <person name="Varani A.M."/>
        </authorList>
    </citation>
    <scope>NUCLEOTIDE SEQUENCE</scope>
</reference>
<dbReference type="EMBL" id="KY774314">
    <property type="protein sequence ID" value="ART31337.1"/>
    <property type="molecule type" value="Genomic_DNA"/>
</dbReference>
<organism evidence="1">
    <name type="scientific">Utricularia reniformis</name>
    <dbReference type="NCBI Taxonomy" id="192314"/>
    <lineage>
        <taxon>Eukaryota</taxon>
        <taxon>Viridiplantae</taxon>
        <taxon>Streptophyta</taxon>
        <taxon>Embryophyta</taxon>
        <taxon>Tracheophyta</taxon>
        <taxon>Spermatophyta</taxon>
        <taxon>Magnoliopsida</taxon>
        <taxon>eudicotyledons</taxon>
        <taxon>Gunneridae</taxon>
        <taxon>Pentapetalae</taxon>
        <taxon>asterids</taxon>
        <taxon>lamiids</taxon>
        <taxon>Lamiales</taxon>
        <taxon>Lentibulariaceae</taxon>
        <taxon>Utricularia</taxon>
    </lineage>
</organism>
<dbReference type="AlphaFoldDB" id="A0A1Y0B1S3"/>
<name>A0A1Y0B1S3_9LAMI</name>